<name>A0AAD8EFG3_DIPPU</name>
<evidence type="ECO:0000256" key="6">
    <source>
        <dbReference type="ARBA" id="ARBA00022753"/>
    </source>
</evidence>
<dbReference type="PANTHER" id="PTHR16514">
    <property type="entry name" value="LOW DENSITY LIPOPROTEIN RECEPTOR CLASS A DOMAIN-CONTAINING 4A"/>
    <property type="match status" value="1"/>
</dbReference>
<comment type="subcellular location">
    <subcellularLocation>
        <location evidence="1">Early endosome membrane</location>
    </subcellularLocation>
    <subcellularLocation>
        <location evidence="2">Endosome membrane</location>
        <topology evidence="2">Single-pass membrane protein</topology>
    </subcellularLocation>
</comment>
<evidence type="ECO:0000256" key="1">
    <source>
        <dbReference type="ARBA" id="ARBA00004146"/>
    </source>
</evidence>
<dbReference type="GO" id="GO:0009968">
    <property type="term" value="P:negative regulation of signal transduction"/>
    <property type="evidence" value="ECO:0007669"/>
    <property type="project" value="UniProtKB-KW"/>
</dbReference>
<evidence type="ECO:0000256" key="9">
    <source>
        <dbReference type="SAM" id="MobiDB-lite"/>
    </source>
</evidence>
<keyword evidence="4" id="KW-0812">Transmembrane</keyword>
<keyword evidence="8" id="KW-0472">Membrane</keyword>
<evidence type="ECO:0000313" key="10">
    <source>
        <dbReference type="EMBL" id="KAJ9588565.1"/>
    </source>
</evidence>
<dbReference type="Proteomes" id="UP001233999">
    <property type="component" value="Unassembled WGS sequence"/>
</dbReference>
<evidence type="ECO:0000313" key="11">
    <source>
        <dbReference type="Proteomes" id="UP001233999"/>
    </source>
</evidence>
<sequence>MNLRQFSTSYEKKHYTFKAFLLQPFRIHDLTNFTFLDFRSLSPSSVASGRPVLYYQAWAATADLSTSPFFTFLRMMLALPGPRVMDRLSHEMAARRDRQIRLHSVQTDLELDLPPNIALPDGEEVPYGSSTRLQIRDNEQESEIYQKCIRPPPNRTVFDGESPPPYRSSSAGVLGSGEPGDWSSGGSSTTRVVRCHSVSSGSSSGSSIPAPAGPSDHRVATTGRPLRLGLSDYVARQFQWKDLNIHSVLQNVSSIPTLFCPPLANVGRAVPEIGG</sequence>
<comment type="caution">
    <text evidence="10">The sequence shown here is derived from an EMBL/GenBank/DDBJ whole genome shotgun (WGS) entry which is preliminary data.</text>
</comment>
<accession>A0AAD8EFG3</accession>
<keyword evidence="6" id="KW-0967">Endosome</keyword>
<evidence type="ECO:0000256" key="4">
    <source>
        <dbReference type="ARBA" id="ARBA00022692"/>
    </source>
</evidence>
<evidence type="ECO:0000256" key="2">
    <source>
        <dbReference type="ARBA" id="ARBA00004190"/>
    </source>
</evidence>
<keyword evidence="5" id="KW-0734">Signal transduction inhibitor</keyword>
<keyword evidence="11" id="KW-1185">Reference proteome</keyword>
<dbReference type="GO" id="GO:0031901">
    <property type="term" value="C:early endosome membrane"/>
    <property type="evidence" value="ECO:0007669"/>
    <property type="project" value="UniProtKB-SubCell"/>
</dbReference>
<dbReference type="EMBL" id="JASPKZ010005632">
    <property type="protein sequence ID" value="KAJ9588565.1"/>
    <property type="molecule type" value="Genomic_DNA"/>
</dbReference>
<dbReference type="PANTHER" id="PTHR16514:SF3">
    <property type="entry name" value="LOW-DENSITY LIPOPROTEIN RECEPTOR CLASS A DOMAIN-CONTAINING PROTEIN 4-LIKE ISOFORM X1"/>
    <property type="match status" value="1"/>
</dbReference>
<organism evidence="10 11">
    <name type="scientific">Diploptera punctata</name>
    <name type="common">Pacific beetle cockroach</name>
    <dbReference type="NCBI Taxonomy" id="6984"/>
    <lineage>
        <taxon>Eukaryota</taxon>
        <taxon>Metazoa</taxon>
        <taxon>Ecdysozoa</taxon>
        <taxon>Arthropoda</taxon>
        <taxon>Hexapoda</taxon>
        <taxon>Insecta</taxon>
        <taxon>Pterygota</taxon>
        <taxon>Neoptera</taxon>
        <taxon>Polyneoptera</taxon>
        <taxon>Dictyoptera</taxon>
        <taxon>Blattodea</taxon>
        <taxon>Blaberoidea</taxon>
        <taxon>Blaberidae</taxon>
        <taxon>Diplopterinae</taxon>
        <taxon>Diploptera</taxon>
    </lineage>
</organism>
<dbReference type="AlphaFoldDB" id="A0AAD8EFG3"/>
<evidence type="ECO:0000256" key="3">
    <source>
        <dbReference type="ARBA" id="ARBA00009908"/>
    </source>
</evidence>
<reference evidence="10" key="2">
    <citation type="submission" date="2023-05" db="EMBL/GenBank/DDBJ databases">
        <authorList>
            <person name="Fouks B."/>
        </authorList>
    </citation>
    <scope>NUCLEOTIDE SEQUENCE</scope>
    <source>
        <strain evidence="10">Stay&amp;Tobe</strain>
        <tissue evidence="10">Testes</tissue>
    </source>
</reference>
<feature type="compositionally biased region" description="Low complexity" evidence="9">
    <location>
        <begin position="197"/>
        <end position="214"/>
    </location>
</feature>
<feature type="non-terminal residue" evidence="10">
    <location>
        <position position="275"/>
    </location>
</feature>
<gene>
    <name evidence="10" type="ORF">L9F63_028132</name>
</gene>
<evidence type="ECO:0000256" key="7">
    <source>
        <dbReference type="ARBA" id="ARBA00022989"/>
    </source>
</evidence>
<protein>
    <submittedName>
        <fullName evidence="10">Uncharacterized protein</fullName>
    </submittedName>
</protein>
<dbReference type="GO" id="GO:0070412">
    <property type="term" value="F:R-SMAD binding"/>
    <property type="evidence" value="ECO:0007669"/>
    <property type="project" value="InterPro"/>
</dbReference>
<keyword evidence="7" id="KW-1133">Transmembrane helix</keyword>
<evidence type="ECO:0000256" key="8">
    <source>
        <dbReference type="ARBA" id="ARBA00023136"/>
    </source>
</evidence>
<evidence type="ECO:0000256" key="5">
    <source>
        <dbReference type="ARBA" id="ARBA00022700"/>
    </source>
</evidence>
<feature type="non-terminal residue" evidence="10">
    <location>
        <position position="1"/>
    </location>
</feature>
<dbReference type="GO" id="GO:0000139">
    <property type="term" value="C:Golgi membrane"/>
    <property type="evidence" value="ECO:0007669"/>
    <property type="project" value="TreeGrafter"/>
</dbReference>
<dbReference type="InterPro" id="IPR043445">
    <property type="entry name" value="TMEPAI/LRAD4"/>
</dbReference>
<reference evidence="10" key="1">
    <citation type="journal article" date="2023" name="IScience">
        <title>Live-bearing cockroach genome reveals convergent evolutionary mechanisms linked to viviparity in insects and beyond.</title>
        <authorList>
            <person name="Fouks B."/>
            <person name="Harrison M.C."/>
            <person name="Mikhailova A.A."/>
            <person name="Marchal E."/>
            <person name="English S."/>
            <person name="Carruthers M."/>
            <person name="Jennings E.C."/>
            <person name="Chiamaka E.L."/>
            <person name="Frigard R.A."/>
            <person name="Pippel M."/>
            <person name="Attardo G.M."/>
            <person name="Benoit J.B."/>
            <person name="Bornberg-Bauer E."/>
            <person name="Tobe S.S."/>
        </authorList>
    </citation>
    <scope>NUCLEOTIDE SEQUENCE</scope>
    <source>
        <strain evidence="10">Stay&amp;Tobe</strain>
    </source>
</reference>
<proteinExistence type="inferred from homology"/>
<feature type="region of interest" description="Disordered" evidence="9">
    <location>
        <begin position="150"/>
        <end position="221"/>
    </location>
</feature>
<comment type="similarity">
    <text evidence="3">Belongs to the PMEPA1 family.</text>
</comment>